<evidence type="ECO:0000313" key="3">
    <source>
        <dbReference type="Proteomes" id="UP000019483"/>
    </source>
</evidence>
<dbReference type="InterPro" id="IPR017896">
    <property type="entry name" value="4Fe4S_Fe-S-bd"/>
</dbReference>
<organism evidence="2 3">
    <name type="scientific">Methanolobus tindarius DSM 2278</name>
    <dbReference type="NCBI Taxonomy" id="1090322"/>
    <lineage>
        <taxon>Archaea</taxon>
        <taxon>Methanobacteriati</taxon>
        <taxon>Methanobacteriota</taxon>
        <taxon>Stenosarchaea group</taxon>
        <taxon>Methanomicrobia</taxon>
        <taxon>Methanosarcinales</taxon>
        <taxon>Methanosarcinaceae</taxon>
        <taxon>Methanolobus</taxon>
    </lineage>
</organism>
<dbReference type="Gene3D" id="3.30.70.20">
    <property type="match status" value="4"/>
</dbReference>
<feature type="domain" description="4Fe-4S ferredoxin-type" evidence="1">
    <location>
        <begin position="176"/>
        <end position="205"/>
    </location>
</feature>
<dbReference type="InterPro" id="IPR043256">
    <property type="entry name" value="MvhB-like"/>
</dbReference>
<sequence length="380" mass="40781">MFFSGLSNTDICIFSAEPLQSFTRHDLEAFVLIRQDYGEDQMNEVVFGVKDDKQLEYTPEKCIGCGTCVMACPKGSLVIGSVGAVARGLIDKDFLENQTELCIVCGICAKTCPTGALELKQAGESVNDNAYISVALKDTTVNDNCVHCGLCEQICPQGCIEVKQWLSNDGTASVDGETIIDTECCIHCGWCAEVCPAEAISVEKPFEGTWVQDDKVCTACRSCVDVCPCNALFNPDWEAGEIVNKVEQRADACIYCGACDMACPVKAITVTKTGILPEVDKKTLLEKKLLNAEMKRPTLTSTLVIDEDACLGCGNCVIVCPVNATDEEVAAGCLNDVDGKKILEVRNGVAQVVNQDLCGSDGACVMICPVSAITLEKREV</sequence>
<dbReference type="PANTHER" id="PTHR43193">
    <property type="match status" value="1"/>
</dbReference>
<feature type="domain" description="4Fe-4S ferredoxin-type" evidence="1">
    <location>
        <begin position="349"/>
        <end position="378"/>
    </location>
</feature>
<gene>
    <name evidence="2" type="ORF">MettiDRAFT_0478</name>
</gene>
<evidence type="ECO:0000313" key="2">
    <source>
        <dbReference type="EMBL" id="ETA67068.1"/>
    </source>
</evidence>
<dbReference type="PROSITE" id="PS51379">
    <property type="entry name" value="4FE4S_FER_2"/>
    <property type="match status" value="8"/>
</dbReference>
<dbReference type="PIRSF" id="PIRSF005658">
    <property type="entry name" value="FwdF"/>
    <property type="match status" value="1"/>
</dbReference>
<dbReference type="EMBL" id="AZAJ01000001">
    <property type="protein sequence ID" value="ETA67068.1"/>
    <property type="molecule type" value="Genomic_DNA"/>
</dbReference>
<keyword evidence="2" id="KW-0560">Oxidoreductase</keyword>
<dbReference type="AlphaFoldDB" id="W9DPE7"/>
<dbReference type="GO" id="GO:0016491">
    <property type="term" value="F:oxidoreductase activity"/>
    <property type="evidence" value="ECO:0007669"/>
    <property type="project" value="UniProtKB-KW"/>
</dbReference>
<name>W9DPE7_METTI</name>
<feature type="domain" description="4Fe-4S ferredoxin-type" evidence="1">
    <location>
        <begin position="244"/>
        <end position="273"/>
    </location>
</feature>
<dbReference type="EC" id="1.2.99.5" evidence="2"/>
<feature type="domain" description="4Fe-4S ferredoxin-type" evidence="1">
    <location>
        <begin position="53"/>
        <end position="82"/>
    </location>
</feature>
<dbReference type="CDD" id="cd10549">
    <property type="entry name" value="MtMvhB_like"/>
    <property type="match status" value="1"/>
</dbReference>
<dbReference type="PROSITE" id="PS00198">
    <property type="entry name" value="4FE4S_FER_1"/>
    <property type="match status" value="5"/>
</dbReference>
<dbReference type="InterPro" id="IPR052977">
    <property type="entry name" value="Polyferredoxin-like_ET"/>
</dbReference>
<protein>
    <submittedName>
        <fullName evidence="2">NADH:ubiquinone oxidoreductase chain I-like protein</fullName>
        <ecNumber evidence="2">1.2.99.5</ecNumber>
    </submittedName>
</protein>
<evidence type="ECO:0000259" key="1">
    <source>
        <dbReference type="PROSITE" id="PS51379"/>
    </source>
</evidence>
<feature type="domain" description="4Fe-4S ferredoxin-type" evidence="1">
    <location>
        <begin position="207"/>
        <end position="238"/>
    </location>
</feature>
<keyword evidence="2" id="KW-0830">Ubiquinone</keyword>
<proteinExistence type="predicted"/>
<dbReference type="Pfam" id="PF12838">
    <property type="entry name" value="Fer4_7"/>
    <property type="match status" value="3"/>
</dbReference>
<dbReference type="SUPFAM" id="SSF54862">
    <property type="entry name" value="4Fe-4S ferredoxins"/>
    <property type="match status" value="2"/>
</dbReference>
<dbReference type="Gene3D" id="3.30.70.3270">
    <property type="match status" value="1"/>
</dbReference>
<dbReference type="Proteomes" id="UP000019483">
    <property type="component" value="Unassembled WGS sequence"/>
</dbReference>
<comment type="caution">
    <text evidence="2">The sequence shown here is derived from an EMBL/GenBank/DDBJ whole genome shotgun (WGS) entry which is preliminary data.</text>
</comment>
<feature type="domain" description="4Fe-4S ferredoxin-type" evidence="1">
    <location>
        <begin position="92"/>
        <end position="122"/>
    </location>
</feature>
<dbReference type="PANTHER" id="PTHR43193:SF2">
    <property type="entry name" value="POLYFERREDOXIN PROTEIN FWDF"/>
    <property type="match status" value="1"/>
</dbReference>
<accession>W9DPE7</accession>
<feature type="domain" description="4Fe-4S ferredoxin-type" evidence="1">
    <location>
        <begin position="301"/>
        <end position="330"/>
    </location>
</feature>
<reference evidence="2 3" key="1">
    <citation type="submission" date="2013-08" db="EMBL/GenBank/DDBJ databases">
        <authorList>
            <consortium name="DOE Joint Genome Institute"/>
            <person name="Eisen J."/>
            <person name="Huntemann M."/>
            <person name="Han J."/>
            <person name="Chen A."/>
            <person name="Kyrpides N."/>
            <person name="Mavromatis K."/>
            <person name="Markowitz V."/>
            <person name="Palaniappan K."/>
            <person name="Ivanova N."/>
            <person name="Schaumberg A."/>
            <person name="Pati A."/>
            <person name="Liolios K."/>
            <person name="Nordberg H.P."/>
            <person name="Cantor M.N."/>
            <person name="Hua S.X."/>
            <person name="Woyke T."/>
        </authorList>
    </citation>
    <scope>NUCLEOTIDE SEQUENCE [LARGE SCALE GENOMIC DNA]</scope>
    <source>
        <strain evidence="2 3">DSM 2278</strain>
    </source>
</reference>
<keyword evidence="3" id="KW-1185">Reference proteome</keyword>
<dbReference type="InterPro" id="IPR017900">
    <property type="entry name" value="4Fe4S_Fe_S_CS"/>
</dbReference>
<feature type="domain" description="4Fe-4S ferredoxin-type" evidence="1">
    <location>
        <begin position="137"/>
        <end position="165"/>
    </location>
</feature>
<dbReference type="STRING" id="1090322.MettiDRAFT_0478"/>
<dbReference type="Pfam" id="PF00037">
    <property type="entry name" value="Fer4"/>
    <property type="match status" value="2"/>
</dbReference>